<evidence type="ECO:0000313" key="3">
    <source>
        <dbReference type="Proteomes" id="UP000515947"/>
    </source>
</evidence>
<accession>A0A7G9RF97</accession>
<gene>
    <name evidence="2" type="ORF">H9L09_08005</name>
</gene>
<dbReference type="RefSeq" id="WP_187580112.1">
    <property type="nucleotide sequence ID" value="NZ_CP060713.1"/>
</dbReference>
<dbReference type="Proteomes" id="UP000515947">
    <property type="component" value="Chromosome"/>
</dbReference>
<keyword evidence="1" id="KW-0472">Membrane</keyword>
<keyword evidence="3" id="KW-1185">Reference proteome</keyword>
<evidence type="ECO:0000256" key="1">
    <source>
        <dbReference type="SAM" id="Phobius"/>
    </source>
</evidence>
<dbReference type="EMBL" id="CP060713">
    <property type="protein sequence ID" value="QNN54272.1"/>
    <property type="molecule type" value="Genomic_DNA"/>
</dbReference>
<organism evidence="2 3">
    <name type="scientific">Nocardioides mesophilus</name>
    <dbReference type="NCBI Taxonomy" id="433659"/>
    <lineage>
        <taxon>Bacteria</taxon>
        <taxon>Bacillati</taxon>
        <taxon>Actinomycetota</taxon>
        <taxon>Actinomycetes</taxon>
        <taxon>Propionibacteriales</taxon>
        <taxon>Nocardioidaceae</taxon>
        <taxon>Nocardioides</taxon>
    </lineage>
</organism>
<keyword evidence="1" id="KW-0812">Transmembrane</keyword>
<dbReference type="InterPro" id="IPR046674">
    <property type="entry name" value="DUF6544"/>
</dbReference>
<evidence type="ECO:0000313" key="2">
    <source>
        <dbReference type="EMBL" id="QNN54272.1"/>
    </source>
</evidence>
<dbReference type="Pfam" id="PF20181">
    <property type="entry name" value="DUF6544"/>
    <property type="match status" value="1"/>
</dbReference>
<reference evidence="2 3" key="1">
    <citation type="submission" date="2020-08" db="EMBL/GenBank/DDBJ databases">
        <title>Genome sequence of Nocardioides mesophilus KACC 16243T.</title>
        <authorList>
            <person name="Hyun D.-W."/>
            <person name="Bae J.-W."/>
        </authorList>
    </citation>
    <scope>NUCLEOTIDE SEQUENCE [LARGE SCALE GENOMIC DNA]</scope>
    <source>
        <strain evidence="2 3">KACC 16243</strain>
    </source>
</reference>
<feature type="transmembrane region" description="Helical" evidence="1">
    <location>
        <begin position="69"/>
        <end position="85"/>
    </location>
</feature>
<protein>
    <submittedName>
        <fullName evidence="2">Uncharacterized protein</fullName>
    </submittedName>
</protein>
<sequence>MRTAARYVVGVVVLLHGAVHLLGVVEGWGLADVEALSRPVSRAEGALWLLAALLVAAAAVTLMLDVYRWWVVAAVAAVVSEAAIATSWGDAWAGTALNVLLLLVAVHGYAVEGPGSFHAEYSRRAATALGSHAPGRPVTESDLAALPGPLADYLRRGGAVGRPRVGSFRAVLHGRIRSAPDAPWMSFTAEQVNTGGLAPSRLFHMDASLHGVPVDVLHVYADGSSNMRARVLSLFTMVDSSGPEMLRGETVTVFNDLCLLAPPALLDAPVTWQQLDERRVRGVYTAFGETVSAELRFDDQARLVDFVSDDRLRASADGTSFTRLRWSTPSTGFGAPRSEPVVVSGEARWHAPPPEGEFTYAEVRVDRVETDPGAPAATRHRRLTPARAR</sequence>
<name>A0A7G9RF97_9ACTN</name>
<feature type="transmembrane region" description="Helical" evidence="1">
    <location>
        <begin position="7"/>
        <end position="25"/>
    </location>
</feature>
<feature type="transmembrane region" description="Helical" evidence="1">
    <location>
        <begin position="45"/>
        <end position="64"/>
    </location>
</feature>
<dbReference type="KEGG" id="nmes:H9L09_08005"/>
<dbReference type="AlphaFoldDB" id="A0A7G9RF97"/>
<proteinExistence type="predicted"/>
<keyword evidence="1" id="KW-1133">Transmembrane helix</keyword>